<evidence type="ECO:0000313" key="10">
    <source>
        <dbReference type="Proteomes" id="UP000054859"/>
    </source>
</evidence>
<evidence type="ECO:0000313" key="9">
    <source>
        <dbReference type="EMBL" id="VEH85541.1"/>
    </source>
</evidence>
<gene>
    <name evidence="8" type="primary">cyc5</name>
    <name evidence="9" type="synonym">cycB</name>
    <name evidence="8" type="ORF">Lade_0579</name>
    <name evidence="9" type="ORF">NCTC12735_01175</name>
</gene>
<dbReference type="Gene3D" id="1.10.760.10">
    <property type="entry name" value="Cytochrome c-like domain"/>
    <property type="match status" value="1"/>
</dbReference>
<dbReference type="STRING" id="45056.Lade_0579"/>
<evidence type="ECO:0000256" key="1">
    <source>
        <dbReference type="ARBA" id="ARBA00022448"/>
    </source>
</evidence>
<dbReference type="OrthoDB" id="9814708at2"/>
<evidence type="ECO:0000256" key="3">
    <source>
        <dbReference type="ARBA" id="ARBA00022723"/>
    </source>
</evidence>
<dbReference type="EMBL" id="LR134427">
    <property type="protein sequence ID" value="VEH85541.1"/>
    <property type="molecule type" value="Genomic_DNA"/>
</dbReference>
<dbReference type="GO" id="GO:0005506">
    <property type="term" value="F:iron ion binding"/>
    <property type="evidence" value="ECO:0007669"/>
    <property type="project" value="InterPro"/>
</dbReference>
<dbReference type="RefSeq" id="WP_058461644.1">
    <property type="nucleotide sequence ID" value="NZ_CAAAHS010000004.1"/>
</dbReference>
<geneLocation type="plasmid" evidence="9 11">
    <name>18</name>
</geneLocation>
<evidence type="ECO:0000256" key="2">
    <source>
        <dbReference type="ARBA" id="ARBA00022617"/>
    </source>
</evidence>
<dbReference type="InterPro" id="IPR036909">
    <property type="entry name" value="Cyt_c-like_dom_sf"/>
</dbReference>
<dbReference type="PATRIC" id="fig|45056.6.peg.599"/>
<name>A0A0W0R4B5_9GAMM</name>
<sequence length="133" mass="15174">MRYKIITYIILLIFTSLSWSASHHPNAFLQKIRGEDQEGEAIVQHFCSNCHSANPLIPLGAPQIANKNDWEFRLKKGSNLLFMHTQEGLNAMPPRGGCFECTDKQLLLAIIAMLPVTYQKSFISDLKDYNKYN</sequence>
<proteinExistence type="predicted"/>
<feature type="domain" description="Cytochrome c" evidence="7">
    <location>
        <begin position="34"/>
        <end position="115"/>
    </location>
</feature>
<keyword evidence="4" id="KW-0249">Electron transport</keyword>
<evidence type="ECO:0000256" key="5">
    <source>
        <dbReference type="ARBA" id="ARBA00023004"/>
    </source>
</evidence>
<keyword evidence="2 6" id="KW-0349">Heme</keyword>
<keyword evidence="10" id="KW-1185">Reference proteome</keyword>
<dbReference type="EMBL" id="LNKA01000001">
    <property type="protein sequence ID" value="KTC65921.1"/>
    <property type="molecule type" value="Genomic_DNA"/>
</dbReference>
<evidence type="ECO:0000256" key="4">
    <source>
        <dbReference type="ARBA" id="ARBA00022982"/>
    </source>
</evidence>
<keyword evidence="3 6" id="KW-0479">Metal-binding</keyword>
<evidence type="ECO:0000256" key="6">
    <source>
        <dbReference type="PROSITE-ProRule" id="PRU00433"/>
    </source>
</evidence>
<dbReference type="PANTHER" id="PTHR40942:SF4">
    <property type="entry name" value="CYTOCHROME C5"/>
    <property type="match status" value="1"/>
</dbReference>
<dbReference type="SUPFAM" id="SSF46626">
    <property type="entry name" value="Cytochrome c"/>
    <property type="match status" value="1"/>
</dbReference>
<dbReference type="GO" id="GO:0020037">
    <property type="term" value="F:heme binding"/>
    <property type="evidence" value="ECO:0007669"/>
    <property type="project" value="InterPro"/>
</dbReference>
<keyword evidence="1" id="KW-0813">Transport</keyword>
<dbReference type="Proteomes" id="UP000281170">
    <property type="component" value="Plasmid 18"/>
</dbReference>
<evidence type="ECO:0000313" key="8">
    <source>
        <dbReference type="EMBL" id="KTC65921.1"/>
    </source>
</evidence>
<dbReference type="InterPro" id="IPR009056">
    <property type="entry name" value="Cyt_c-like_dom"/>
</dbReference>
<dbReference type="Pfam" id="PF13442">
    <property type="entry name" value="Cytochrome_CBB3"/>
    <property type="match status" value="1"/>
</dbReference>
<reference evidence="9 11" key="2">
    <citation type="submission" date="2018-12" db="EMBL/GenBank/DDBJ databases">
        <authorList>
            <consortium name="Pathogen Informatics"/>
        </authorList>
    </citation>
    <scope>NUCLEOTIDE SEQUENCE [LARGE SCALE GENOMIC DNA]</scope>
    <source>
        <strain evidence="9 11">NCTC12735</strain>
        <plasmid evidence="11">18</plasmid>
    </source>
</reference>
<dbReference type="PRINTS" id="PR00607">
    <property type="entry name" value="CYTCHROMECIE"/>
</dbReference>
<organism evidence="8 10">
    <name type="scientific">Legionella adelaidensis</name>
    <dbReference type="NCBI Taxonomy" id="45056"/>
    <lineage>
        <taxon>Bacteria</taxon>
        <taxon>Pseudomonadati</taxon>
        <taxon>Pseudomonadota</taxon>
        <taxon>Gammaproteobacteria</taxon>
        <taxon>Legionellales</taxon>
        <taxon>Legionellaceae</taxon>
        <taxon>Legionella</taxon>
    </lineage>
</organism>
<reference evidence="8 10" key="1">
    <citation type="submission" date="2015-11" db="EMBL/GenBank/DDBJ databases">
        <title>Identification of large and diverse effector repertoires of 38 Legionella species.</title>
        <authorList>
            <person name="Burstein D."/>
            <person name="Amaro F."/>
            <person name="Zusman T."/>
            <person name="Lifshitz Z."/>
            <person name="Cohen O."/>
            <person name="Gilbert J.A."/>
            <person name="Pupko T."/>
            <person name="Shuman H.A."/>
            <person name="Segal G."/>
        </authorList>
    </citation>
    <scope>NUCLEOTIDE SEQUENCE [LARGE SCALE GENOMIC DNA]</scope>
    <source>
        <strain evidence="8 10">1762-AUS-E</strain>
    </source>
</reference>
<evidence type="ECO:0000313" key="11">
    <source>
        <dbReference type="Proteomes" id="UP000281170"/>
    </source>
</evidence>
<dbReference type="GO" id="GO:0009055">
    <property type="term" value="F:electron transfer activity"/>
    <property type="evidence" value="ECO:0007669"/>
    <property type="project" value="InterPro"/>
</dbReference>
<dbReference type="KEGG" id="ladl:NCTC12735_01175"/>
<dbReference type="PROSITE" id="PS51007">
    <property type="entry name" value="CYTC"/>
    <property type="match status" value="1"/>
</dbReference>
<evidence type="ECO:0000259" key="7">
    <source>
        <dbReference type="PROSITE" id="PS51007"/>
    </source>
</evidence>
<dbReference type="PANTHER" id="PTHR40942">
    <property type="match status" value="1"/>
</dbReference>
<keyword evidence="5 6" id="KW-0408">Iron</keyword>
<accession>A0A0W0R4B5</accession>
<protein>
    <submittedName>
        <fullName evidence="8">Cytochrome c5</fullName>
    </submittedName>
</protein>
<keyword evidence="9" id="KW-0614">Plasmid</keyword>
<dbReference type="InterPro" id="IPR002323">
    <property type="entry name" value="Cyt_CIE"/>
</dbReference>
<dbReference type="AlphaFoldDB" id="A0A0W0R4B5"/>
<dbReference type="Proteomes" id="UP000054859">
    <property type="component" value="Unassembled WGS sequence"/>
</dbReference>